<evidence type="ECO:0000313" key="1">
    <source>
        <dbReference type="EMBL" id="KAF6146067.1"/>
    </source>
</evidence>
<keyword evidence="2" id="KW-1185">Reference proteome</keyword>
<dbReference type="InterPro" id="IPR036890">
    <property type="entry name" value="HATPase_C_sf"/>
</dbReference>
<dbReference type="SUPFAM" id="SSF55874">
    <property type="entry name" value="ATPase domain of HSP90 chaperone/DNA topoisomerase II/histidine kinase"/>
    <property type="match status" value="1"/>
</dbReference>
<sequence>MLKRESAGQMVYKRAGKRPREEILEIEDVKVYKFKVLLVGIGASVNVTCIDPKEEMLVKEFVGLVKMEYLKPSEDGGDYKRPIMWESKEIWLEDVSRERKIRTVISFRNFQPNKCYFLKLYDGSKEIADTFENMWDLTPDTDMLLELPQEYTFYTALADLIDNSLQAVWSNSPDERRLISVTIDGTGISIFDTGPGMDGNDETSIVKWYVVVIGVNVTFYFLMMRCSSVLTLGDAWHGPSLKSSLARATLETPVPNKPNYSSLSIV</sequence>
<dbReference type="OrthoDB" id="10036779at2759"/>
<evidence type="ECO:0000313" key="2">
    <source>
        <dbReference type="Proteomes" id="UP000541444"/>
    </source>
</evidence>
<dbReference type="AlphaFoldDB" id="A0A7J7LU17"/>
<dbReference type="Proteomes" id="UP000541444">
    <property type="component" value="Unassembled WGS sequence"/>
</dbReference>
<dbReference type="EMBL" id="JACGCM010002017">
    <property type="protein sequence ID" value="KAF6146067.1"/>
    <property type="molecule type" value="Genomic_DNA"/>
</dbReference>
<organism evidence="1 2">
    <name type="scientific">Kingdonia uniflora</name>
    <dbReference type="NCBI Taxonomy" id="39325"/>
    <lineage>
        <taxon>Eukaryota</taxon>
        <taxon>Viridiplantae</taxon>
        <taxon>Streptophyta</taxon>
        <taxon>Embryophyta</taxon>
        <taxon>Tracheophyta</taxon>
        <taxon>Spermatophyta</taxon>
        <taxon>Magnoliopsida</taxon>
        <taxon>Ranunculales</taxon>
        <taxon>Circaeasteraceae</taxon>
        <taxon>Kingdonia</taxon>
    </lineage>
</organism>
<reference evidence="1 2" key="1">
    <citation type="journal article" date="2020" name="IScience">
        <title>Genome Sequencing of the Endangered Kingdonia uniflora (Circaeasteraceae, Ranunculales) Reveals Potential Mechanisms of Evolutionary Specialization.</title>
        <authorList>
            <person name="Sun Y."/>
            <person name="Deng T."/>
            <person name="Zhang A."/>
            <person name="Moore M.J."/>
            <person name="Landis J.B."/>
            <person name="Lin N."/>
            <person name="Zhang H."/>
            <person name="Zhang X."/>
            <person name="Huang J."/>
            <person name="Zhang X."/>
            <person name="Sun H."/>
            <person name="Wang H."/>
        </authorList>
    </citation>
    <scope>NUCLEOTIDE SEQUENCE [LARGE SCALE GENOMIC DNA]</scope>
    <source>
        <strain evidence="1">TB1705</strain>
        <tissue evidence="1">Leaf</tissue>
    </source>
</reference>
<proteinExistence type="predicted"/>
<gene>
    <name evidence="1" type="ORF">GIB67_033426</name>
</gene>
<accession>A0A7J7LU17</accession>
<name>A0A7J7LU17_9MAGN</name>
<comment type="caution">
    <text evidence="1">The sequence shown here is derived from an EMBL/GenBank/DDBJ whole genome shotgun (WGS) entry which is preliminary data.</text>
</comment>
<protein>
    <submittedName>
        <fullName evidence="1">Uncharacterized protein</fullName>
    </submittedName>
</protein>